<reference evidence="2 3" key="1">
    <citation type="submission" date="2016-10" db="EMBL/GenBank/DDBJ databases">
        <authorList>
            <person name="de Groot N.N."/>
        </authorList>
    </citation>
    <scope>NUCLEOTIDE SEQUENCE [LARGE SCALE GENOMIC DNA]</scope>
    <source>
        <strain evidence="2 3">DSM 27078</strain>
    </source>
</reference>
<name>A0A1H8Z0Y4_9FLAO</name>
<gene>
    <name evidence="2" type="ORF">SAMN05444005_101422</name>
</gene>
<protein>
    <submittedName>
        <fullName evidence="2">Uncharacterized protein</fullName>
    </submittedName>
</protein>
<feature type="transmembrane region" description="Helical" evidence="1">
    <location>
        <begin position="134"/>
        <end position="151"/>
    </location>
</feature>
<dbReference type="RefSeq" id="WP_143065578.1">
    <property type="nucleotide sequence ID" value="NZ_FOEI01000001.1"/>
</dbReference>
<accession>A0A1H8Z0Y4</accession>
<keyword evidence="1" id="KW-0472">Membrane</keyword>
<evidence type="ECO:0000313" key="2">
    <source>
        <dbReference type="EMBL" id="SEP58179.1"/>
    </source>
</evidence>
<feature type="transmembrane region" description="Helical" evidence="1">
    <location>
        <begin position="12"/>
        <end position="33"/>
    </location>
</feature>
<keyword evidence="3" id="KW-1185">Reference proteome</keyword>
<feature type="transmembrane region" description="Helical" evidence="1">
    <location>
        <begin position="45"/>
        <end position="65"/>
    </location>
</feature>
<dbReference type="EMBL" id="FOEI01000001">
    <property type="protein sequence ID" value="SEP58179.1"/>
    <property type="molecule type" value="Genomic_DNA"/>
</dbReference>
<dbReference type="AlphaFoldDB" id="A0A1H8Z0Y4"/>
<proteinExistence type="predicted"/>
<evidence type="ECO:0000256" key="1">
    <source>
        <dbReference type="SAM" id="Phobius"/>
    </source>
</evidence>
<feature type="transmembrane region" description="Helical" evidence="1">
    <location>
        <begin position="77"/>
        <end position="96"/>
    </location>
</feature>
<dbReference type="Proteomes" id="UP000198648">
    <property type="component" value="Unassembled WGS sequence"/>
</dbReference>
<keyword evidence="1" id="KW-1133">Transmembrane helix</keyword>
<keyword evidence="1" id="KW-0812">Transmembrane</keyword>
<sequence>MSKNKLLRRINFLEYFLIIGGLFGIVLQVANLLSMNLDKFQNLSSYVTLYSPFILFMFSIYNGLLLTYKKYELGLKLASYSFYLQLVAFTAFGFWYENYLGFGLGFSLELTNDTFFGLNFNFSQFILGLVKDSSIFEVRFNVFALFMIYYISKVSIDLKKVTIE</sequence>
<dbReference type="STRING" id="1299341.SAMN05444005_101422"/>
<evidence type="ECO:0000313" key="3">
    <source>
        <dbReference type="Proteomes" id="UP000198648"/>
    </source>
</evidence>
<organism evidence="2 3">
    <name type="scientific">Flavobacterium urocaniciphilum</name>
    <dbReference type="NCBI Taxonomy" id="1299341"/>
    <lineage>
        <taxon>Bacteria</taxon>
        <taxon>Pseudomonadati</taxon>
        <taxon>Bacteroidota</taxon>
        <taxon>Flavobacteriia</taxon>
        <taxon>Flavobacteriales</taxon>
        <taxon>Flavobacteriaceae</taxon>
        <taxon>Flavobacterium</taxon>
    </lineage>
</organism>